<evidence type="ECO:0000313" key="3">
    <source>
        <dbReference type="Proteomes" id="UP000036045"/>
    </source>
</evidence>
<dbReference type="RefSeq" id="WP_047943129.1">
    <property type="nucleotide sequence ID" value="NZ_LDPH01000014.1"/>
</dbReference>
<dbReference type="PANTHER" id="PTHR47619:SF1">
    <property type="entry name" value="EXODEOXYRIBONUCLEASE WALJ"/>
    <property type="match status" value="1"/>
</dbReference>
<reference evidence="2 3" key="1">
    <citation type="submission" date="2015-05" db="EMBL/GenBank/DDBJ databases">
        <title>Whole genome sequence and identification of bacterial endophytes from Costus igneus.</title>
        <authorList>
            <person name="Lee Y.P."/>
            <person name="Gan H.M."/>
            <person name="Eng W."/>
            <person name="Wheatley M.S."/>
            <person name="Caraballo A."/>
            <person name="Polter S."/>
            <person name="Savka M.A."/>
            <person name="Hudson A.O."/>
        </authorList>
    </citation>
    <scope>NUCLEOTIDE SEQUENCE [LARGE SCALE GENOMIC DNA]</scope>
    <source>
        <strain evidence="2 3">RIT379</strain>
    </source>
</reference>
<gene>
    <name evidence="2" type="ORF">ABW02_15140</name>
</gene>
<comment type="caution">
    <text evidence="2">The sequence shown here is derived from an EMBL/GenBank/DDBJ whole genome shotgun (WGS) entry which is preliminary data.</text>
</comment>
<name>A0A0J1II99_NIACI</name>
<dbReference type="InterPro" id="IPR036866">
    <property type="entry name" value="RibonucZ/Hydroxyglut_hydro"/>
</dbReference>
<dbReference type="OrthoDB" id="9781189at2"/>
<dbReference type="EMBL" id="LDPH01000014">
    <property type="protein sequence ID" value="KLV25704.1"/>
    <property type="molecule type" value="Genomic_DNA"/>
</dbReference>
<dbReference type="Gene3D" id="3.60.15.10">
    <property type="entry name" value="Ribonuclease Z/Hydroxyacylglutathione hydrolase-like"/>
    <property type="match status" value="1"/>
</dbReference>
<dbReference type="InterPro" id="IPR001279">
    <property type="entry name" value="Metallo-B-lactamas"/>
</dbReference>
<dbReference type="PANTHER" id="PTHR47619">
    <property type="entry name" value="METALLO-HYDROLASE YYCJ-RELATED"/>
    <property type="match status" value="1"/>
</dbReference>
<dbReference type="AlphaFoldDB" id="A0A0J1II99"/>
<accession>A0A0J1II99</accession>
<proteinExistence type="predicted"/>
<feature type="domain" description="Metallo-beta-lactamase" evidence="1">
    <location>
        <begin position="11"/>
        <end position="188"/>
    </location>
</feature>
<dbReference type="InterPro" id="IPR052533">
    <property type="entry name" value="WalJ/YycJ-like"/>
</dbReference>
<protein>
    <submittedName>
        <fullName evidence="2">Beta-lactamase</fullName>
    </submittedName>
</protein>
<evidence type="ECO:0000313" key="2">
    <source>
        <dbReference type="EMBL" id="KLV25704.1"/>
    </source>
</evidence>
<organism evidence="2 3">
    <name type="scientific">Niallia circulans</name>
    <name type="common">Bacillus circulans</name>
    <dbReference type="NCBI Taxonomy" id="1397"/>
    <lineage>
        <taxon>Bacteria</taxon>
        <taxon>Bacillati</taxon>
        <taxon>Bacillota</taxon>
        <taxon>Bacilli</taxon>
        <taxon>Bacillales</taxon>
        <taxon>Bacillaceae</taxon>
        <taxon>Niallia</taxon>
    </lineage>
</organism>
<evidence type="ECO:0000259" key="1">
    <source>
        <dbReference type="SMART" id="SM00849"/>
    </source>
</evidence>
<dbReference type="SUPFAM" id="SSF56281">
    <property type="entry name" value="Metallo-hydrolase/oxidoreductase"/>
    <property type="match status" value="1"/>
</dbReference>
<dbReference type="SMART" id="SM00849">
    <property type="entry name" value="Lactamase_B"/>
    <property type="match status" value="1"/>
</dbReference>
<dbReference type="Proteomes" id="UP000036045">
    <property type="component" value="Unassembled WGS sequence"/>
</dbReference>
<dbReference type="Pfam" id="PF12706">
    <property type="entry name" value="Lactamase_B_2"/>
    <property type="match status" value="1"/>
</dbReference>
<sequence>MKVDIIASGSSGNVIAIRSNQSTILVDVGIAKTKIEKRLLEVGILPTSIVAIFITHAHKDHVQGLPFANKYKIPVYAAENEWKSMPKVDDELKRSFKAGESINFEDKFFIESFHTHHDAYDPVGYTVTDYENNKCSICLDTGHVDENMLEKMEFSQIYIIESNHEPNMMEVSDYPDRVKARILSNVGHLSNEQTATALSRLVQGLGEQIYLTHLSSKNNMPALAKMTTIRALMKQGYQQNEHYKIEVI</sequence>
<keyword evidence="3" id="KW-1185">Reference proteome</keyword>
<dbReference type="PATRIC" id="fig|1397.4.peg.1208"/>